<evidence type="ECO:0000256" key="5">
    <source>
        <dbReference type="ARBA" id="ARBA00022723"/>
    </source>
</evidence>
<dbReference type="Gene3D" id="2.30.30.380">
    <property type="entry name" value="Zn-finger domain of Sec23/24"/>
    <property type="match status" value="1"/>
</dbReference>
<dbReference type="GO" id="GO:0031902">
    <property type="term" value="C:late endosome membrane"/>
    <property type="evidence" value="ECO:0007669"/>
    <property type="project" value="UniProtKB-UniRule"/>
</dbReference>
<evidence type="ECO:0000313" key="13">
    <source>
        <dbReference type="Proteomes" id="UP000237144"/>
    </source>
</evidence>
<dbReference type="PANTHER" id="PTHR13128">
    <property type="entry name" value="VACUOLAR PROTEIN-SORTING-ASSOCIATED PROTEIN 36"/>
    <property type="match status" value="1"/>
</dbReference>
<evidence type="ECO:0000256" key="1">
    <source>
        <dbReference type="ARBA" id="ARBA00009697"/>
    </source>
</evidence>
<feature type="region of interest" description="Disordered" evidence="10">
    <location>
        <begin position="342"/>
        <end position="377"/>
    </location>
</feature>
<dbReference type="Gene3D" id="6.10.140.260">
    <property type="match status" value="1"/>
</dbReference>
<feature type="domain" description="GLUE N-terminal" evidence="11">
    <location>
        <begin position="7"/>
        <end position="344"/>
    </location>
</feature>
<keyword evidence="4 9" id="KW-0963">Cytoplasm</keyword>
<proteinExistence type="inferred from homology"/>
<dbReference type="Pfam" id="PF11605">
    <property type="entry name" value="Vps36_ESCRT-II"/>
    <property type="match status" value="1"/>
</dbReference>
<comment type="subunit">
    <text evidence="9">Component of the endosomal sorting complex required for transport II (ESCRT-II).</text>
</comment>
<evidence type="ECO:0000313" key="12">
    <source>
        <dbReference type="EMBL" id="POY72904.1"/>
    </source>
</evidence>
<evidence type="ECO:0000256" key="9">
    <source>
        <dbReference type="RuleBase" id="RU367095"/>
    </source>
</evidence>
<dbReference type="EMBL" id="PJQD01000045">
    <property type="protein sequence ID" value="POY72904.1"/>
    <property type="molecule type" value="Genomic_DNA"/>
</dbReference>
<dbReference type="GO" id="GO:0032266">
    <property type="term" value="F:phosphatidylinositol-3-phosphate binding"/>
    <property type="evidence" value="ECO:0007669"/>
    <property type="project" value="UniProtKB-UniRule"/>
</dbReference>
<evidence type="ECO:0000256" key="4">
    <source>
        <dbReference type="ARBA" id="ARBA00022490"/>
    </source>
</evidence>
<feature type="compositionally biased region" description="Polar residues" evidence="10">
    <location>
        <begin position="277"/>
        <end position="304"/>
    </location>
</feature>
<dbReference type="Gene3D" id="1.10.10.10">
    <property type="entry name" value="Winged helix-like DNA-binding domain superfamily/Winged helix DNA-binding domain"/>
    <property type="match status" value="2"/>
</dbReference>
<dbReference type="InterPro" id="IPR011993">
    <property type="entry name" value="PH-like_dom_sf"/>
</dbReference>
<dbReference type="InterPro" id="IPR036388">
    <property type="entry name" value="WH-like_DNA-bd_sf"/>
</dbReference>
<feature type="compositionally biased region" description="Polar residues" evidence="10">
    <location>
        <begin position="358"/>
        <end position="371"/>
    </location>
</feature>
<keyword evidence="7" id="KW-0862">Zinc</keyword>
<sequence>MNRFNPLDVTLESLSVQLYPDECILIHADGVGLYDGYIRIPVTYTPVDNKKRNAYRKEKAPRYDDGRAVLTSHRIVFISSSKPHSNSAALDLAHVKQTEYWVGFLKSHPKITLVLSDPSAEESGSTNLAASKDPSKPANADAARDKNRERLALVAAAGGRAWVCTICGMRNVPSIELGLKCSLCGVARDPLPPTQSNPPSRLGTPRSVSPPRRPSSFSSASKPAAVGTTPTPLDPKETGFRIACPVCTFLNHHSMATCEVCESPLFPDGAAPPRASALQNSSVSAPPTRSSTPGLTTDPASAIPSPSGSLFVRLSFRRGGEKVYYAALKEALARKAWDLSAAPAKDGRRSTGSEPRKSTSGTNDAGSTPASSGVGIDAIMRGMDLDSRDRGDSLDDALKDLDSLMAKAKDMISLAQSINGRLASAMSTEAPTTDEERQAISLASTSLQSLGLVSAAVTPDLVSDAKRYHQELAKELAEVLRKGRVMEKHGGIVGLDEVWCLWNRARGVALVSPKDLRLAAPYLPTYSLTTAASVRLRVFPSGLTILHTPRFSLATFSARIYELLDLREAVVASLSEAEAAGMGEMERREREGVNVLEVAQAEKLSVGLAKEMMDLLEMGEGPTDAQRRGGGQVVRDDQGGDGTRWFRNLISNSTWDGQTF</sequence>
<feature type="compositionally biased region" description="Basic and acidic residues" evidence="10">
    <location>
        <begin position="345"/>
        <end position="357"/>
    </location>
</feature>
<evidence type="ECO:0000256" key="10">
    <source>
        <dbReference type="SAM" id="MobiDB-lite"/>
    </source>
</evidence>
<keyword evidence="9" id="KW-0967">Endosome</keyword>
<dbReference type="AlphaFoldDB" id="A0A2S5B7Z4"/>
<dbReference type="GO" id="GO:0043130">
    <property type="term" value="F:ubiquitin binding"/>
    <property type="evidence" value="ECO:0007669"/>
    <property type="project" value="UniProtKB-UniRule"/>
</dbReference>
<keyword evidence="3 9" id="KW-0813">Transport</keyword>
<dbReference type="InterPro" id="IPR040608">
    <property type="entry name" value="Snf8/Vps36"/>
</dbReference>
<dbReference type="STRING" id="741276.A0A2S5B7Z4"/>
<dbReference type="GO" id="GO:0000814">
    <property type="term" value="C:ESCRT II complex"/>
    <property type="evidence" value="ECO:0007669"/>
    <property type="project" value="UniProtKB-UniRule"/>
</dbReference>
<comment type="subcellular location">
    <subcellularLocation>
        <location evidence="9">Cytoplasm</location>
    </subcellularLocation>
    <subcellularLocation>
        <location evidence="9">Endosome</location>
    </subcellularLocation>
</comment>
<dbReference type="SMART" id="SM00547">
    <property type="entry name" value="ZnF_RBZ"/>
    <property type="match status" value="2"/>
</dbReference>
<dbReference type="GO" id="GO:0008270">
    <property type="term" value="F:zinc ion binding"/>
    <property type="evidence" value="ECO:0007669"/>
    <property type="project" value="UniProtKB-KW"/>
</dbReference>
<accession>A0A2S5B7Z4</accession>
<dbReference type="PANTHER" id="PTHR13128:SF12">
    <property type="entry name" value="VACUOLAR PROTEIN-SORTING-ASSOCIATED PROTEIN 36"/>
    <property type="match status" value="1"/>
</dbReference>
<evidence type="ECO:0000256" key="3">
    <source>
        <dbReference type="ARBA" id="ARBA00022448"/>
    </source>
</evidence>
<dbReference type="FunFam" id="1.10.10.10:FF:000416">
    <property type="entry name" value="Vacuolar protein-sorting-associated protein 36"/>
    <property type="match status" value="1"/>
</dbReference>
<feature type="region of interest" description="Disordered" evidence="10">
    <location>
        <begin position="620"/>
        <end position="640"/>
    </location>
</feature>
<dbReference type="OrthoDB" id="271448at2759"/>
<evidence type="ECO:0000256" key="8">
    <source>
        <dbReference type="ARBA" id="ARBA00022927"/>
    </source>
</evidence>
<feature type="compositionally biased region" description="Low complexity" evidence="10">
    <location>
        <begin position="205"/>
        <end position="225"/>
    </location>
</feature>
<dbReference type="InterPro" id="IPR021648">
    <property type="entry name" value="GLUE_dom"/>
</dbReference>
<comment type="function">
    <text evidence="9">Component of the ESCRT-II complex (endosomal sorting complex required for transport II), which is required for multivesicular body (MVB) formation and sorting of endosomal cargo proteins into MVBs.</text>
</comment>
<keyword evidence="6" id="KW-0863">Zinc-finger</keyword>
<dbReference type="InterPro" id="IPR001876">
    <property type="entry name" value="Znf_RanBP2"/>
</dbReference>
<dbReference type="PROSITE" id="PS51495">
    <property type="entry name" value="GLUE"/>
    <property type="match status" value="1"/>
</dbReference>
<keyword evidence="8 9" id="KW-0653">Protein transport</keyword>
<evidence type="ECO:0000256" key="7">
    <source>
        <dbReference type="ARBA" id="ARBA00022833"/>
    </source>
</evidence>
<name>A0A2S5B7Z4_9BASI</name>
<reference evidence="12 13" key="1">
    <citation type="journal article" date="2018" name="Front. Microbiol.">
        <title>Prospects for Fungal Bioremediation of Acidic Radioactive Waste Sites: Characterization and Genome Sequence of Rhodotorula taiwanensis MD1149.</title>
        <authorList>
            <person name="Tkavc R."/>
            <person name="Matrosova V.Y."/>
            <person name="Grichenko O.E."/>
            <person name="Gostincar C."/>
            <person name="Volpe R.P."/>
            <person name="Klimenkova P."/>
            <person name="Gaidamakova E.K."/>
            <person name="Zhou C.E."/>
            <person name="Stewart B.J."/>
            <person name="Lyman M.G."/>
            <person name="Malfatti S.A."/>
            <person name="Rubinfeld B."/>
            <person name="Courtot M."/>
            <person name="Singh J."/>
            <person name="Dalgard C.L."/>
            <person name="Hamilton T."/>
            <person name="Frey K.G."/>
            <person name="Gunde-Cimerman N."/>
            <person name="Dugan L."/>
            <person name="Daly M.J."/>
        </authorList>
    </citation>
    <scope>NUCLEOTIDE SEQUENCE [LARGE SCALE GENOMIC DNA]</scope>
    <source>
        <strain evidence="12 13">MD1149</strain>
    </source>
</reference>
<dbReference type="Pfam" id="PF04157">
    <property type="entry name" value="EAP30"/>
    <property type="match status" value="1"/>
</dbReference>
<dbReference type="Gene3D" id="2.30.29.30">
    <property type="entry name" value="Pleckstrin-homology domain (PH domain)/Phosphotyrosine-binding domain (PTB)"/>
    <property type="match status" value="2"/>
</dbReference>
<feature type="region of interest" description="Disordered" evidence="10">
    <location>
        <begin position="122"/>
        <end position="144"/>
    </location>
</feature>
<dbReference type="InterPro" id="IPR037855">
    <property type="entry name" value="Vps36"/>
</dbReference>
<dbReference type="InterPro" id="IPR036390">
    <property type="entry name" value="WH_DNA-bd_sf"/>
</dbReference>
<dbReference type="Proteomes" id="UP000237144">
    <property type="component" value="Unassembled WGS sequence"/>
</dbReference>
<evidence type="ECO:0000259" key="11">
    <source>
        <dbReference type="PROSITE" id="PS51495"/>
    </source>
</evidence>
<comment type="caution">
    <text evidence="12">The sequence shown here is derived from an EMBL/GenBank/DDBJ whole genome shotgun (WGS) entry which is preliminary data.</text>
</comment>
<dbReference type="SUPFAM" id="SSF50729">
    <property type="entry name" value="PH domain-like"/>
    <property type="match status" value="2"/>
</dbReference>
<evidence type="ECO:0000256" key="6">
    <source>
        <dbReference type="ARBA" id="ARBA00022771"/>
    </source>
</evidence>
<feature type="region of interest" description="Disordered" evidence="10">
    <location>
        <begin position="192"/>
        <end position="234"/>
    </location>
</feature>
<protein>
    <recommendedName>
        <fullName evidence="2 9">Vacuolar protein-sorting-associated protein 36</fullName>
    </recommendedName>
    <alternativeName>
        <fullName evidence="9">ESCRT-II complex subunit VPS36</fullName>
    </alternativeName>
</protein>
<keyword evidence="5" id="KW-0479">Metal-binding</keyword>
<dbReference type="SUPFAM" id="SSF46785">
    <property type="entry name" value="Winged helix' DNA-binding domain"/>
    <property type="match status" value="1"/>
</dbReference>
<keyword evidence="13" id="KW-1185">Reference proteome</keyword>
<evidence type="ECO:0000256" key="2">
    <source>
        <dbReference type="ARBA" id="ARBA00017953"/>
    </source>
</evidence>
<dbReference type="GO" id="GO:0043328">
    <property type="term" value="P:protein transport to vacuole involved in ubiquitin-dependent protein catabolic process via the multivesicular body sorting pathway"/>
    <property type="evidence" value="ECO:0007669"/>
    <property type="project" value="UniProtKB-UniRule"/>
</dbReference>
<comment type="similarity">
    <text evidence="1 9">Belongs to the VPS36 family.</text>
</comment>
<gene>
    <name evidence="12" type="ORF">BMF94_4065</name>
</gene>
<organism evidence="12 13">
    <name type="scientific">Rhodotorula taiwanensis</name>
    <dbReference type="NCBI Taxonomy" id="741276"/>
    <lineage>
        <taxon>Eukaryota</taxon>
        <taxon>Fungi</taxon>
        <taxon>Dikarya</taxon>
        <taxon>Basidiomycota</taxon>
        <taxon>Pucciniomycotina</taxon>
        <taxon>Microbotryomycetes</taxon>
        <taxon>Sporidiobolales</taxon>
        <taxon>Sporidiobolaceae</taxon>
        <taxon>Rhodotorula</taxon>
    </lineage>
</organism>
<feature type="region of interest" description="Disordered" evidence="10">
    <location>
        <begin position="272"/>
        <end position="304"/>
    </location>
</feature>